<dbReference type="PANTHER" id="PTHR43547">
    <property type="entry name" value="TWO-COMPONENT HISTIDINE KINASE"/>
    <property type="match status" value="1"/>
</dbReference>
<dbReference type="Pfam" id="PF02518">
    <property type="entry name" value="HATPase_c"/>
    <property type="match status" value="1"/>
</dbReference>
<accession>A0ABW5M140</accession>
<feature type="transmembrane region" description="Helical" evidence="4">
    <location>
        <begin position="798"/>
        <end position="816"/>
    </location>
</feature>
<reference evidence="8" key="1">
    <citation type="journal article" date="2019" name="Int. J. Syst. Evol. Microbiol.">
        <title>The Global Catalogue of Microorganisms (GCM) 10K type strain sequencing project: providing services to taxonomists for standard genome sequencing and annotation.</title>
        <authorList>
            <consortium name="The Broad Institute Genomics Platform"/>
            <consortium name="The Broad Institute Genome Sequencing Center for Infectious Disease"/>
            <person name="Wu L."/>
            <person name="Ma J."/>
        </authorList>
    </citation>
    <scope>NUCLEOTIDE SEQUENCE [LARGE SCALE GENOMIC DNA]</scope>
    <source>
        <strain evidence="8">KCTC 42805</strain>
    </source>
</reference>
<dbReference type="InterPro" id="IPR013783">
    <property type="entry name" value="Ig-like_fold"/>
</dbReference>
<dbReference type="SUPFAM" id="SSF55874">
    <property type="entry name" value="ATPase domain of HSP90 chaperone/DNA topoisomerase II/histidine kinase"/>
    <property type="match status" value="1"/>
</dbReference>
<sequence length="1086" mass="121624">MKRLALFTICLNFLCALSAVGQWQKPYFTRLSTNDGLSQSTVHCTLKDSKGFMWFGTNEGLNKYNGYTFSIYRHYRKNETSLANDIVYDLLEDKTGKIWVATGGGLDVFDRARDTFSHFFTDGPQLIVRDILEDSRGNLWVGTTTGLYLIDAQRKTSRVYTHQQVANSLSNDFIFKLAEDKDGNLWIATQGGLNKFNPQTNQFKHYVHDAKNSASLGASWIKTVYVDRKNTVWVGTLGGGVARYDPVTDCFATFKHDPHNPGSVAHNDILALLEDERGNLWVGTENGGVSIYHPRHNRFTTFTADPADDHSLSNNSVYSLYKDNIGNIWVGTYSGGVNLLPKFGQKFKLYRNVPTRNSLSNNIVLSVKGGSDGHVWIGTDGGGLNMLDRSTDAFTIFKHQPGVANSPGSDYIITLINVEPNLLALGYHRSGFDFFDTKKRVFTHYVPATNNPNNLPTSSVNVLFKDRDTNLWLGTWGRGLYFYDRKTKQATQFLHNPGDPKSLGDNHLNAIYEDEKGGIWLGTENGLDYLDRKTNTFTHFKHDPRNSQSISSNTINCILEAQKDHLWVGTTGGLCLLNMVTRKVTTITEKDGLTNDVVNAILRDNKGILWISTNKGVSAYNPRTKTFRNFGILDGLQGNEFKVGSIFKAADGTIFLGGSDGLNSFHPDSLQDNTYVPPVYITDFQVFNKSIHVGDADSLLTKHISETEAITLSHDQGVFSVEFAALNYTLPEKNQYAYKLDGFDKDWTYVGNKRNATYTNLDPGDYTFRIKASNNDGVWNEKGAALTIRVLPPFWKTWWFRLLAIGLIVGSAYAFYQFRMNTIKAQKWALERVVEERTERLHQEQILNKLKSQFVSTASHEFRTPLATIQSSVDLVGLYIDMPPERAKPQIQKHLRIVEKEISKFSDLLNDVLTIEKMDAGKMAFTPQPTDLSAICEDVIATHFQARNDHRSVDMFIRGTPRPVLLDQKLISQALVNLLSNAFKFSSTNPAVCIAYDEAVLSLSVIDHGIGIPRKDLPHLFETFFRAGNVSTIQGTGLGLFITRRSVELHGGSIQVETEENIGTTFTITLPAMPINSVIKEEAGQT</sequence>
<proteinExistence type="predicted"/>
<feature type="chain" id="PRO_5047187797" description="histidine kinase" evidence="5">
    <location>
        <begin position="19"/>
        <end position="1086"/>
    </location>
</feature>
<evidence type="ECO:0000256" key="3">
    <source>
        <dbReference type="ARBA" id="ARBA00022553"/>
    </source>
</evidence>
<dbReference type="SMART" id="SM00388">
    <property type="entry name" value="HisKA"/>
    <property type="match status" value="1"/>
</dbReference>
<keyword evidence="3" id="KW-0597">Phosphoprotein</keyword>
<dbReference type="Pfam" id="PF00512">
    <property type="entry name" value="HisKA"/>
    <property type="match status" value="1"/>
</dbReference>
<dbReference type="InterPro" id="IPR003594">
    <property type="entry name" value="HATPase_dom"/>
</dbReference>
<evidence type="ECO:0000256" key="5">
    <source>
        <dbReference type="SAM" id="SignalP"/>
    </source>
</evidence>
<dbReference type="EMBL" id="JBHULN010000004">
    <property type="protein sequence ID" value="MFD2570768.1"/>
    <property type="molecule type" value="Genomic_DNA"/>
</dbReference>
<dbReference type="InterPro" id="IPR011110">
    <property type="entry name" value="Reg_prop"/>
</dbReference>
<dbReference type="InterPro" id="IPR005467">
    <property type="entry name" value="His_kinase_dom"/>
</dbReference>
<dbReference type="RefSeq" id="WP_381521724.1">
    <property type="nucleotide sequence ID" value="NZ_JBHULN010000004.1"/>
</dbReference>
<dbReference type="Gene3D" id="3.30.565.10">
    <property type="entry name" value="Histidine kinase-like ATPase, C-terminal domain"/>
    <property type="match status" value="1"/>
</dbReference>
<dbReference type="Pfam" id="PF07495">
    <property type="entry name" value="Y_Y_Y"/>
    <property type="match status" value="1"/>
</dbReference>
<dbReference type="Gene3D" id="2.60.40.10">
    <property type="entry name" value="Immunoglobulins"/>
    <property type="match status" value="1"/>
</dbReference>
<evidence type="ECO:0000256" key="2">
    <source>
        <dbReference type="ARBA" id="ARBA00012438"/>
    </source>
</evidence>
<dbReference type="InterPro" id="IPR003661">
    <property type="entry name" value="HisK_dim/P_dom"/>
</dbReference>
<dbReference type="PROSITE" id="PS50109">
    <property type="entry name" value="HIS_KIN"/>
    <property type="match status" value="1"/>
</dbReference>
<keyword evidence="4" id="KW-0812">Transmembrane</keyword>
<evidence type="ECO:0000256" key="4">
    <source>
        <dbReference type="SAM" id="Phobius"/>
    </source>
</evidence>
<keyword evidence="4" id="KW-1133">Transmembrane helix</keyword>
<comment type="caution">
    <text evidence="7">The sequence shown here is derived from an EMBL/GenBank/DDBJ whole genome shotgun (WGS) entry which is preliminary data.</text>
</comment>
<gene>
    <name evidence="7" type="ORF">ACFSUS_09005</name>
</gene>
<dbReference type="Pfam" id="PF07494">
    <property type="entry name" value="Reg_prop"/>
    <property type="match status" value="10"/>
</dbReference>
<evidence type="ECO:0000313" key="7">
    <source>
        <dbReference type="EMBL" id="MFD2570768.1"/>
    </source>
</evidence>
<dbReference type="CDD" id="cd00075">
    <property type="entry name" value="HATPase"/>
    <property type="match status" value="1"/>
</dbReference>
<dbReference type="Proteomes" id="UP001597469">
    <property type="component" value="Unassembled WGS sequence"/>
</dbReference>
<name>A0ABW5M140_9BACT</name>
<dbReference type="SUPFAM" id="SSF47384">
    <property type="entry name" value="Homodimeric domain of signal transducing histidine kinase"/>
    <property type="match status" value="1"/>
</dbReference>
<dbReference type="InterPro" id="IPR011123">
    <property type="entry name" value="Y_Y_Y"/>
</dbReference>
<dbReference type="SMART" id="SM00387">
    <property type="entry name" value="HATPase_c"/>
    <property type="match status" value="1"/>
</dbReference>
<dbReference type="Gene3D" id="1.10.287.130">
    <property type="match status" value="1"/>
</dbReference>
<dbReference type="InterPro" id="IPR036097">
    <property type="entry name" value="HisK_dim/P_sf"/>
</dbReference>
<comment type="catalytic activity">
    <reaction evidence="1">
        <text>ATP + protein L-histidine = ADP + protein N-phospho-L-histidine.</text>
        <dbReference type="EC" id="2.7.13.3"/>
    </reaction>
</comment>
<dbReference type="CDD" id="cd00082">
    <property type="entry name" value="HisKA"/>
    <property type="match status" value="1"/>
</dbReference>
<keyword evidence="5" id="KW-0732">Signal</keyword>
<evidence type="ECO:0000256" key="1">
    <source>
        <dbReference type="ARBA" id="ARBA00000085"/>
    </source>
</evidence>
<protein>
    <recommendedName>
        <fullName evidence="2">histidine kinase</fullName>
        <ecNumber evidence="2">2.7.13.3</ecNumber>
    </recommendedName>
</protein>
<keyword evidence="4" id="KW-0472">Membrane</keyword>
<dbReference type="PANTHER" id="PTHR43547:SF2">
    <property type="entry name" value="HYBRID SIGNAL TRANSDUCTION HISTIDINE KINASE C"/>
    <property type="match status" value="1"/>
</dbReference>
<dbReference type="InterPro" id="IPR004358">
    <property type="entry name" value="Sig_transdc_His_kin-like_C"/>
</dbReference>
<dbReference type="PRINTS" id="PR00344">
    <property type="entry name" value="BCTRLSENSOR"/>
</dbReference>
<dbReference type="SUPFAM" id="SSF63829">
    <property type="entry name" value="Calcium-dependent phosphotriesterase"/>
    <property type="match status" value="3"/>
</dbReference>
<evidence type="ECO:0000259" key="6">
    <source>
        <dbReference type="PROSITE" id="PS50109"/>
    </source>
</evidence>
<feature type="signal peptide" evidence="5">
    <location>
        <begin position="1"/>
        <end position="18"/>
    </location>
</feature>
<dbReference type="Gene3D" id="2.130.10.10">
    <property type="entry name" value="YVTN repeat-like/Quinoprotein amine dehydrogenase"/>
    <property type="match status" value="2"/>
</dbReference>
<dbReference type="InterPro" id="IPR015943">
    <property type="entry name" value="WD40/YVTN_repeat-like_dom_sf"/>
</dbReference>
<dbReference type="InterPro" id="IPR036890">
    <property type="entry name" value="HATPase_C_sf"/>
</dbReference>
<feature type="domain" description="Histidine kinase" evidence="6">
    <location>
        <begin position="857"/>
        <end position="1074"/>
    </location>
</feature>
<dbReference type="EC" id="2.7.13.3" evidence="2"/>
<evidence type="ECO:0000313" key="8">
    <source>
        <dbReference type="Proteomes" id="UP001597469"/>
    </source>
</evidence>
<keyword evidence="8" id="KW-1185">Reference proteome</keyword>
<organism evidence="7 8">
    <name type="scientific">Spirosoma soli</name>
    <dbReference type="NCBI Taxonomy" id="1770529"/>
    <lineage>
        <taxon>Bacteria</taxon>
        <taxon>Pseudomonadati</taxon>
        <taxon>Bacteroidota</taxon>
        <taxon>Cytophagia</taxon>
        <taxon>Cytophagales</taxon>
        <taxon>Cytophagaceae</taxon>
        <taxon>Spirosoma</taxon>
    </lineage>
</organism>